<feature type="chain" id="PRO_5041959642" evidence="1">
    <location>
        <begin position="23"/>
        <end position="167"/>
    </location>
</feature>
<keyword evidence="1" id="KW-0732">Signal</keyword>
<name>A0AAD5KB10_9FUNG</name>
<sequence length="167" mass="18400">MIHSRLLATFIALICAVGLTFAADIIRIDQPTGNQQIPSNADNPFVYTILGGQANGITDAYYPNSFSVDFQWVQNGNDNNVLKFNAISSLDATPAPAGVTDKQYTSSWKTPNCHFFTRYRTNDYTFSLVVTPRYSTLTVNQTAPGPEQQVLSVPLNIQVNNGTFPRC</sequence>
<comment type="caution">
    <text evidence="2">The sequence shown here is derived from an EMBL/GenBank/DDBJ whole genome shotgun (WGS) entry which is preliminary data.</text>
</comment>
<proteinExistence type="predicted"/>
<reference evidence="2" key="1">
    <citation type="journal article" date="2022" name="IScience">
        <title>Evolution of zygomycete secretomes and the origins of terrestrial fungal ecologies.</title>
        <authorList>
            <person name="Chang Y."/>
            <person name="Wang Y."/>
            <person name="Mondo S."/>
            <person name="Ahrendt S."/>
            <person name="Andreopoulos W."/>
            <person name="Barry K."/>
            <person name="Beard J."/>
            <person name="Benny G.L."/>
            <person name="Blankenship S."/>
            <person name="Bonito G."/>
            <person name="Cuomo C."/>
            <person name="Desiro A."/>
            <person name="Gervers K.A."/>
            <person name="Hundley H."/>
            <person name="Kuo A."/>
            <person name="LaButti K."/>
            <person name="Lang B.F."/>
            <person name="Lipzen A."/>
            <person name="O'Donnell K."/>
            <person name="Pangilinan J."/>
            <person name="Reynolds N."/>
            <person name="Sandor L."/>
            <person name="Smith M.E."/>
            <person name="Tsang A."/>
            <person name="Grigoriev I.V."/>
            <person name="Stajich J.E."/>
            <person name="Spatafora J.W."/>
        </authorList>
    </citation>
    <scope>NUCLEOTIDE SEQUENCE</scope>
    <source>
        <strain evidence="2">RSA 2281</strain>
    </source>
</reference>
<dbReference type="Proteomes" id="UP001209540">
    <property type="component" value="Unassembled WGS sequence"/>
</dbReference>
<protein>
    <submittedName>
        <fullName evidence="2">Uncharacterized protein</fullName>
    </submittedName>
</protein>
<accession>A0AAD5KB10</accession>
<organism evidence="2 3">
    <name type="scientific">Phascolomyces articulosus</name>
    <dbReference type="NCBI Taxonomy" id="60185"/>
    <lineage>
        <taxon>Eukaryota</taxon>
        <taxon>Fungi</taxon>
        <taxon>Fungi incertae sedis</taxon>
        <taxon>Mucoromycota</taxon>
        <taxon>Mucoromycotina</taxon>
        <taxon>Mucoromycetes</taxon>
        <taxon>Mucorales</taxon>
        <taxon>Lichtheimiaceae</taxon>
        <taxon>Phascolomyces</taxon>
    </lineage>
</organism>
<evidence type="ECO:0000256" key="1">
    <source>
        <dbReference type="SAM" id="SignalP"/>
    </source>
</evidence>
<gene>
    <name evidence="2" type="ORF">BDA99DRAFT_513436</name>
</gene>
<keyword evidence="3" id="KW-1185">Reference proteome</keyword>
<reference evidence="2" key="2">
    <citation type="submission" date="2023-02" db="EMBL/GenBank/DDBJ databases">
        <authorList>
            <consortium name="DOE Joint Genome Institute"/>
            <person name="Mondo S.J."/>
            <person name="Chang Y."/>
            <person name="Wang Y."/>
            <person name="Ahrendt S."/>
            <person name="Andreopoulos W."/>
            <person name="Barry K."/>
            <person name="Beard J."/>
            <person name="Benny G.L."/>
            <person name="Blankenship S."/>
            <person name="Bonito G."/>
            <person name="Cuomo C."/>
            <person name="Desiro A."/>
            <person name="Gervers K.A."/>
            <person name="Hundley H."/>
            <person name="Kuo A."/>
            <person name="LaButti K."/>
            <person name="Lang B.F."/>
            <person name="Lipzen A."/>
            <person name="O'Donnell K."/>
            <person name="Pangilinan J."/>
            <person name="Reynolds N."/>
            <person name="Sandor L."/>
            <person name="Smith M.W."/>
            <person name="Tsang A."/>
            <person name="Grigoriev I.V."/>
            <person name="Stajich J.E."/>
            <person name="Spatafora J.W."/>
        </authorList>
    </citation>
    <scope>NUCLEOTIDE SEQUENCE</scope>
    <source>
        <strain evidence="2">RSA 2281</strain>
    </source>
</reference>
<dbReference type="AlphaFoldDB" id="A0AAD5KB10"/>
<feature type="signal peptide" evidence="1">
    <location>
        <begin position="1"/>
        <end position="22"/>
    </location>
</feature>
<evidence type="ECO:0000313" key="3">
    <source>
        <dbReference type="Proteomes" id="UP001209540"/>
    </source>
</evidence>
<evidence type="ECO:0000313" key="2">
    <source>
        <dbReference type="EMBL" id="KAI9259503.1"/>
    </source>
</evidence>
<dbReference type="EMBL" id="JAIXMP010000017">
    <property type="protein sequence ID" value="KAI9259503.1"/>
    <property type="molecule type" value="Genomic_DNA"/>
</dbReference>